<keyword evidence="1" id="KW-0812">Transmembrane</keyword>
<comment type="caution">
    <text evidence="2">The sequence shown here is derived from an EMBL/GenBank/DDBJ whole genome shotgun (WGS) entry which is preliminary data.</text>
</comment>
<dbReference type="EMBL" id="JAIXMP010000001">
    <property type="protein sequence ID" value="KAI9278942.1"/>
    <property type="molecule type" value="Genomic_DNA"/>
</dbReference>
<dbReference type="AlphaFoldDB" id="A0AAD5L0T5"/>
<name>A0AAD5L0T5_9FUNG</name>
<feature type="transmembrane region" description="Helical" evidence="1">
    <location>
        <begin position="63"/>
        <end position="83"/>
    </location>
</feature>
<evidence type="ECO:0000313" key="3">
    <source>
        <dbReference type="Proteomes" id="UP001209540"/>
    </source>
</evidence>
<keyword evidence="1" id="KW-1133">Transmembrane helix</keyword>
<accession>A0AAD5L0T5</accession>
<proteinExistence type="predicted"/>
<reference evidence="2" key="1">
    <citation type="journal article" date="2022" name="IScience">
        <title>Evolution of zygomycete secretomes and the origins of terrestrial fungal ecologies.</title>
        <authorList>
            <person name="Chang Y."/>
            <person name="Wang Y."/>
            <person name="Mondo S."/>
            <person name="Ahrendt S."/>
            <person name="Andreopoulos W."/>
            <person name="Barry K."/>
            <person name="Beard J."/>
            <person name="Benny G.L."/>
            <person name="Blankenship S."/>
            <person name="Bonito G."/>
            <person name="Cuomo C."/>
            <person name="Desiro A."/>
            <person name="Gervers K.A."/>
            <person name="Hundley H."/>
            <person name="Kuo A."/>
            <person name="LaButti K."/>
            <person name="Lang B.F."/>
            <person name="Lipzen A."/>
            <person name="O'Donnell K."/>
            <person name="Pangilinan J."/>
            <person name="Reynolds N."/>
            <person name="Sandor L."/>
            <person name="Smith M.E."/>
            <person name="Tsang A."/>
            <person name="Grigoriev I.V."/>
            <person name="Stajich J.E."/>
            <person name="Spatafora J.W."/>
        </authorList>
    </citation>
    <scope>NUCLEOTIDE SEQUENCE</scope>
    <source>
        <strain evidence="2">RSA 2281</strain>
    </source>
</reference>
<protein>
    <submittedName>
        <fullName evidence="2">Uncharacterized protein</fullName>
    </submittedName>
</protein>
<evidence type="ECO:0000256" key="1">
    <source>
        <dbReference type="SAM" id="Phobius"/>
    </source>
</evidence>
<dbReference type="Proteomes" id="UP001209540">
    <property type="component" value="Unassembled WGS sequence"/>
</dbReference>
<sequence length="103" mass="12359">MKYPVAIFIFMNIKYKSRLDEKLGCILRRLDKNKEVNKFYCCMTNKLQKCIVVVINLIYSTGYIIGQIILMVIYRPIFPYLYIKRDKELGSRFDILFLHYSSK</sequence>
<organism evidence="2 3">
    <name type="scientific">Phascolomyces articulosus</name>
    <dbReference type="NCBI Taxonomy" id="60185"/>
    <lineage>
        <taxon>Eukaryota</taxon>
        <taxon>Fungi</taxon>
        <taxon>Fungi incertae sedis</taxon>
        <taxon>Mucoromycota</taxon>
        <taxon>Mucoromycotina</taxon>
        <taxon>Mucoromycetes</taxon>
        <taxon>Mucorales</taxon>
        <taxon>Lichtheimiaceae</taxon>
        <taxon>Phascolomyces</taxon>
    </lineage>
</organism>
<evidence type="ECO:0000313" key="2">
    <source>
        <dbReference type="EMBL" id="KAI9278942.1"/>
    </source>
</evidence>
<gene>
    <name evidence="2" type="ORF">BDA99DRAFT_531668</name>
</gene>
<reference evidence="2" key="2">
    <citation type="submission" date="2023-02" db="EMBL/GenBank/DDBJ databases">
        <authorList>
            <consortium name="DOE Joint Genome Institute"/>
            <person name="Mondo S.J."/>
            <person name="Chang Y."/>
            <person name="Wang Y."/>
            <person name="Ahrendt S."/>
            <person name="Andreopoulos W."/>
            <person name="Barry K."/>
            <person name="Beard J."/>
            <person name="Benny G.L."/>
            <person name="Blankenship S."/>
            <person name="Bonito G."/>
            <person name="Cuomo C."/>
            <person name="Desiro A."/>
            <person name="Gervers K.A."/>
            <person name="Hundley H."/>
            <person name="Kuo A."/>
            <person name="LaButti K."/>
            <person name="Lang B.F."/>
            <person name="Lipzen A."/>
            <person name="O'Donnell K."/>
            <person name="Pangilinan J."/>
            <person name="Reynolds N."/>
            <person name="Sandor L."/>
            <person name="Smith M.W."/>
            <person name="Tsang A."/>
            <person name="Grigoriev I.V."/>
            <person name="Stajich J.E."/>
            <person name="Spatafora J.W."/>
        </authorList>
    </citation>
    <scope>NUCLEOTIDE SEQUENCE</scope>
    <source>
        <strain evidence="2">RSA 2281</strain>
    </source>
</reference>
<keyword evidence="3" id="KW-1185">Reference proteome</keyword>
<keyword evidence="1" id="KW-0472">Membrane</keyword>